<dbReference type="EMBL" id="ACIZ01000112">
    <property type="protein sequence ID" value="EEN79171.1"/>
    <property type="molecule type" value="Genomic_DNA"/>
</dbReference>
<dbReference type="InterPro" id="IPR029063">
    <property type="entry name" value="SAM-dependent_MTases_sf"/>
</dbReference>
<evidence type="ECO:0000259" key="1">
    <source>
        <dbReference type="Pfam" id="PF08241"/>
    </source>
</evidence>
<proteinExistence type="predicted"/>
<dbReference type="PANTHER" id="PTHR43861">
    <property type="entry name" value="TRANS-ACONITATE 2-METHYLTRANSFERASE-RELATED"/>
    <property type="match status" value="1"/>
</dbReference>
<dbReference type="Pfam" id="PF08241">
    <property type="entry name" value="Methyltransf_11"/>
    <property type="match status" value="1"/>
</dbReference>
<accession>C2K0Z5</accession>
<dbReference type="PANTHER" id="PTHR43861:SF1">
    <property type="entry name" value="TRANS-ACONITATE 2-METHYLTRANSFERASE"/>
    <property type="match status" value="1"/>
</dbReference>
<dbReference type="AlphaFoldDB" id="C2K0Z5"/>
<dbReference type="SUPFAM" id="SSF53335">
    <property type="entry name" value="S-adenosyl-L-methionine-dependent methyltransferases"/>
    <property type="match status" value="1"/>
</dbReference>
<dbReference type="HOGENOM" id="CLU_049749_4_0_9"/>
<dbReference type="Gene3D" id="3.40.50.150">
    <property type="entry name" value="Vaccinia Virus protein VP39"/>
    <property type="match status" value="1"/>
</dbReference>
<name>C2K0Z5_LACRM</name>
<keyword evidence="2" id="KW-0489">Methyltransferase</keyword>
<dbReference type="GO" id="GO:0032259">
    <property type="term" value="P:methylation"/>
    <property type="evidence" value="ECO:0007669"/>
    <property type="project" value="UniProtKB-KW"/>
</dbReference>
<dbReference type="Proteomes" id="UP000004525">
    <property type="component" value="Unassembled WGS sequence"/>
</dbReference>
<keyword evidence="3" id="KW-1185">Reference proteome</keyword>
<keyword evidence="2" id="KW-0808">Transferase</keyword>
<dbReference type="CDD" id="cd02440">
    <property type="entry name" value="AdoMet_MTases"/>
    <property type="match status" value="1"/>
</dbReference>
<gene>
    <name evidence="2" type="ORF">HMPREF0539_2830</name>
</gene>
<reference evidence="2" key="1">
    <citation type="submission" date="2009-01" db="EMBL/GenBank/DDBJ databases">
        <authorList>
            <person name="Qin X."/>
            <person name="Bachman B."/>
            <person name="Battles P."/>
            <person name="Bell A."/>
            <person name="Bess C."/>
            <person name="Bickham C."/>
            <person name="Chaboub L."/>
            <person name="Chen D."/>
            <person name="Coyle M."/>
            <person name="Deiros D.R."/>
            <person name="Dinh H."/>
            <person name="Forbes L."/>
            <person name="Fowler G."/>
            <person name="Francisco L."/>
            <person name="Fu Q."/>
            <person name="Gubbala S."/>
            <person name="Hale W."/>
            <person name="Han Y."/>
            <person name="Hemphill L."/>
            <person name="Highlander S.K."/>
            <person name="Hirani K."/>
            <person name="Hogues M."/>
            <person name="Jackson L."/>
            <person name="Jakkamsetti A."/>
            <person name="Javaid M."/>
            <person name="Jiang H."/>
            <person name="Korchina V."/>
            <person name="Kovar C."/>
            <person name="Lara F."/>
            <person name="Lee S."/>
            <person name="Mata R."/>
            <person name="Mathew T."/>
            <person name="Moen C."/>
            <person name="Morales K."/>
            <person name="Munidasa M."/>
            <person name="Nazareth L."/>
            <person name="Ngo R."/>
            <person name="Nguyen L."/>
            <person name="Okwuonu G."/>
            <person name="Ongeri F."/>
            <person name="Patil S."/>
            <person name="Petrosino J."/>
            <person name="Pham C."/>
            <person name="Pham P."/>
            <person name="Pu L.-L."/>
            <person name="Puazo M."/>
            <person name="Raj R."/>
            <person name="Reid J."/>
            <person name="Rouhana J."/>
            <person name="Saada N."/>
            <person name="Shang Y."/>
            <person name="Simmons D."/>
            <person name="Thornton R."/>
            <person name="Warren J."/>
            <person name="Weissenberger G."/>
            <person name="Zhang J."/>
            <person name="Zhang L."/>
            <person name="Zhou C."/>
            <person name="Zhu D."/>
            <person name="Muzny D."/>
            <person name="Worley K."/>
            <person name="Gibbs R."/>
        </authorList>
    </citation>
    <scope>NUCLEOTIDE SEQUENCE [LARGE SCALE GENOMIC DNA]</scope>
    <source>
        <strain evidence="2">LMS2-1</strain>
    </source>
</reference>
<feature type="domain" description="Methyltransferase type 11" evidence="1">
    <location>
        <begin position="91"/>
        <end position="184"/>
    </location>
</feature>
<dbReference type="InterPro" id="IPR013216">
    <property type="entry name" value="Methyltransf_11"/>
</dbReference>
<evidence type="ECO:0000313" key="2">
    <source>
        <dbReference type="EMBL" id="EEN79171.1"/>
    </source>
</evidence>
<sequence>MIFKLKYHWNVTRIKFLTGSFLAARLRHRDRTAMMAISRQRWRQNMTAIYDDPDFFKAYSQMDRSKKGLAGAGEWHELKTVLPDFTGKRVLDLGCGYGWHCRYAAEHGAKTVLGIDTSAKMLAEAATMTHDQPIVYQQMDMQAIDQLPGSFDVILSSLAIHYIADYAGLVQKISAKLPVDGQFIMSVEHPVFTAQGDETWIKDDRGHNLYWPVDRYFAEGQRETEFLDHRIQKYHRTLTTYLNTLLDHHLRLDRVIEPTPTAAMVRDIPGMADELRRPMMLIVATTKTA</sequence>
<comment type="caution">
    <text evidence="2">The sequence shown here is derived from an EMBL/GenBank/DDBJ whole genome shotgun (WGS) entry which is preliminary data.</text>
</comment>
<organism evidence="2 3">
    <name type="scientific">Lacticaseibacillus rhamnosus (strain LMS2-1)</name>
    <dbReference type="NCBI Taxonomy" id="525361"/>
    <lineage>
        <taxon>Bacteria</taxon>
        <taxon>Bacillati</taxon>
        <taxon>Bacillota</taxon>
        <taxon>Bacilli</taxon>
        <taxon>Lactobacillales</taxon>
        <taxon>Lactobacillaceae</taxon>
        <taxon>Lacticaseibacillus</taxon>
    </lineage>
</organism>
<dbReference type="GO" id="GO:0008757">
    <property type="term" value="F:S-adenosylmethionine-dependent methyltransferase activity"/>
    <property type="evidence" value="ECO:0007669"/>
    <property type="project" value="InterPro"/>
</dbReference>
<evidence type="ECO:0000313" key="3">
    <source>
        <dbReference type="Proteomes" id="UP000004525"/>
    </source>
</evidence>
<protein>
    <submittedName>
        <fullName evidence="2">Methyltransferase domain protein</fullName>
    </submittedName>
</protein>